<reference evidence="8" key="1">
    <citation type="submission" date="2017-01" db="EMBL/GenBank/DDBJ databases">
        <title>Comparative genomics of anhydrobiosis in the tardigrade Hypsibius dujardini.</title>
        <authorList>
            <person name="Yoshida Y."/>
            <person name="Koutsovoulos G."/>
            <person name="Laetsch D."/>
            <person name="Stevens L."/>
            <person name="Kumar S."/>
            <person name="Horikawa D."/>
            <person name="Ishino K."/>
            <person name="Komine S."/>
            <person name="Tomita M."/>
            <person name="Blaxter M."/>
            <person name="Arakawa K."/>
        </authorList>
    </citation>
    <scope>NUCLEOTIDE SEQUENCE [LARGE SCALE GENOMIC DNA]</scope>
    <source>
        <strain evidence="8">Z151</strain>
    </source>
</reference>
<accession>A0A9X6NGX0</accession>
<evidence type="ECO:0000256" key="5">
    <source>
        <dbReference type="SAM" id="Phobius"/>
    </source>
</evidence>
<dbReference type="EMBL" id="MTYJ01000298">
    <property type="protein sequence ID" value="OWA53024.1"/>
    <property type="molecule type" value="Genomic_DNA"/>
</dbReference>
<evidence type="ECO:0000313" key="7">
    <source>
        <dbReference type="EMBL" id="OWA53024.1"/>
    </source>
</evidence>
<dbReference type="InterPro" id="IPR019424">
    <property type="entry name" value="7TM_GPCR_Srsx"/>
</dbReference>
<dbReference type="InterPro" id="IPR017452">
    <property type="entry name" value="GPCR_Rhodpsn_7TM"/>
</dbReference>
<keyword evidence="8" id="KW-1185">Reference proteome</keyword>
<dbReference type="PANTHER" id="PTHR45698">
    <property type="entry name" value="TRACE AMINE-ASSOCIATED RECEPTOR 19N-RELATED"/>
    <property type="match status" value="1"/>
</dbReference>
<feature type="transmembrane region" description="Helical" evidence="5">
    <location>
        <begin position="71"/>
        <end position="91"/>
    </location>
</feature>
<sequence length="359" mass="40113">MAGTPNHLTVIPNVTLTTRNISVSLSSNCTLNKSQNFALNGLWLIIFSVIVLCQTFNLFIFRLWPRKDPFLLYHIFLAVVTALLAVTAAGLPIARLNPWTPITIIIGRTSLSISIVCNRLNLIITLAISIDRWLSVEFPIWYRCFMSKRTVLTALVVCLLVALAVTVPIVVVPENLVVFCNRPFALKSELINATFVVLLFAFQVRILTIAVLTKLKLLRARRTRPLPVASLAGLEQHSTDSVRAERALIAHIVWEKLIASMVVVFVSVFANVIYFLEAVGLVSNLSPLDTSVKLYMTMVLYVYTPFVYLLFYPPFRQVVRELLPLNCRTSSGNDGPSVITNFSRNPRRQSIDVAVGARV</sequence>
<name>A0A9X6NGX0_HYPEX</name>
<feature type="transmembrane region" description="Helical" evidence="5">
    <location>
        <begin position="41"/>
        <end position="64"/>
    </location>
</feature>
<dbReference type="Gene3D" id="1.20.1070.10">
    <property type="entry name" value="Rhodopsin 7-helix transmembrane proteins"/>
    <property type="match status" value="1"/>
</dbReference>
<feature type="domain" description="G-protein coupled receptors family 1 profile" evidence="6">
    <location>
        <begin position="44"/>
        <end position="308"/>
    </location>
</feature>
<dbReference type="PANTHER" id="PTHR45698:SF1">
    <property type="entry name" value="TRACE AMINE-ASSOCIATED RECEPTOR 13C-LIKE"/>
    <property type="match status" value="1"/>
</dbReference>
<organism evidence="7 8">
    <name type="scientific">Hypsibius exemplaris</name>
    <name type="common">Freshwater tardigrade</name>
    <dbReference type="NCBI Taxonomy" id="2072580"/>
    <lineage>
        <taxon>Eukaryota</taxon>
        <taxon>Metazoa</taxon>
        <taxon>Ecdysozoa</taxon>
        <taxon>Tardigrada</taxon>
        <taxon>Eutardigrada</taxon>
        <taxon>Parachela</taxon>
        <taxon>Hypsibioidea</taxon>
        <taxon>Hypsibiidae</taxon>
        <taxon>Hypsibius</taxon>
    </lineage>
</organism>
<evidence type="ECO:0000256" key="4">
    <source>
        <dbReference type="ARBA" id="ARBA00023136"/>
    </source>
</evidence>
<feature type="transmembrane region" description="Helical" evidence="5">
    <location>
        <begin position="294"/>
        <end position="312"/>
    </location>
</feature>
<dbReference type="PROSITE" id="PS50262">
    <property type="entry name" value="G_PROTEIN_RECEP_F1_2"/>
    <property type="match status" value="1"/>
</dbReference>
<feature type="transmembrane region" description="Helical" evidence="5">
    <location>
        <begin position="253"/>
        <end position="274"/>
    </location>
</feature>
<protein>
    <recommendedName>
        <fullName evidence="6">G-protein coupled receptors family 1 profile domain-containing protein</fullName>
    </recommendedName>
</protein>
<evidence type="ECO:0000259" key="6">
    <source>
        <dbReference type="PROSITE" id="PS50262"/>
    </source>
</evidence>
<gene>
    <name evidence="7" type="ORF">BV898_17460</name>
</gene>
<dbReference type="Proteomes" id="UP000192578">
    <property type="component" value="Unassembled WGS sequence"/>
</dbReference>
<dbReference type="GO" id="GO:0016020">
    <property type="term" value="C:membrane"/>
    <property type="evidence" value="ECO:0007669"/>
    <property type="project" value="UniProtKB-SubCell"/>
</dbReference>
<feature type="transmembrane region" description="Helical" evidence="5">
    <location>
        <begin position="151"/>
        <end position="171"/>
    </location>
</feature>
<evidence type="ECO:0000256" key="1">
    <source>
        <dbReference type="ARBA" id="ARBA00004370"/>
    </source>
</evidence>
<evidence type="ECO:0000256" key="2">
    <source>
        <dbReference type="ARBA" id="ARBA00022692"/>
    </source>
</evidence>
<dbReference type="AlphaFoldDB" id="A0A9X6NGX0"/>
<feature type="transmembrane region" description="Helical" evidence="5">
    <location>
        <begin position="191"/>
        <end position="212"/>
    </location>
</feature>
<keyword evidence="4 5" id="KW-0472">Membrane</keyword>
<evidence type="ECO:0000256" key="3">
    <source>
        <dbReference type="ARBA" id="ARBA00022989"/>
    </source>
</evidence>
<feature type="transmembrane region" description="Helical" evidence="5">
    <location>
        <begin position="111"/>
        <end position="130"/>
    </location>
</feature>
<dbReference type="Pfam" id="PF10320">
    <property type="entry name" value="7TM_GPCR_Srsx"/>
    <property type="match status" value="1"/>
</dbReference>
<evidence type="ECO:0000313" key="8">
    <source>
        <dbReference type="Proteomes" id="UP000192578"/>
    </source>
</evidence>
<keyword evidence="2 5" id="KW-0812">Transmembrane</keyword>
<keyword evidence="3 5" id="KW-1133">Transmembrane helix</keyword>
<dbReference type="SUPFAM" id="SSF81321">
    <property type="entry name" value="Family A G protein-coupled receptor-like"/>
    <property type="match status" value="1"/>
</dbReference>
<comment type="caution">
    <text evidence="7">The sequence shown here is derived from an EMBL/GenBank/DDBJ whole genome shotgun (WGS) entry which is preliminary data.</text>
</comment>
<proteinExistence type="predicted"/>
<comment type="subcellular location">
    <subcellularLocation>
        <location evidence="1">Membrane</location>
    </subcellularLocation>
</comment>